<dbReference type="AlphaFoldDB" id="A0A6A6L208"/>
<protein>
    <submittedName>
        <fullName evidence="1">Uncharacterized protein</fullName>
    </submittedName>
</protein>
<name>A0A6A6L208_HEVBR</name>
<comment type="caution">
    <text evidence="1">The sequence shown here is derived from an EMBL/GenBank/DDBJ whole genome shotgun (WGS) entry which is preliminary data.</text>
</comment>
<dbReference type="Proteomes" id="UP000467840">
    <property type="component" value="Chromosome 7"/>
</dbReference>
<dbReference type="PANTHER" id="PTHR31509">
    <property type="entry name" value="BPS1-LIKE PROTEIN"/>
    <property type="match status" value="1"/>
</dbReference>
<sequence length="282" mass="31556">MVLLVERLSKLYSKLENHHNHPQPEALSASLQAFRSDVSSFITQLLLNSDPGLESLSLEWIQKCFQILPMINKAFAKLVVEIDYHFCSFSSGQARLSLSHALSLVESSPSSAVERLKTIEFMSFTKEFKDQENKIDESKEISWSDKEWVILQALMELRSTGFWVCSIVLAGLCGDDRAYLAMRKSSGALSNPTLINLDSSVCGVVIGEGCVLKEVRELKDSADCLVEAIAGESSSDAAAEEMRRKLEEFEKLLDRLGKEVDRSSLSCWGRNELLDCIRLQKP</sequence>
<accession>A0A6A6L208</accession>
<keyword evidence="2" id="KW-1185">Reference proteome</keyword>
<organism evidence="1 2">
    <name type="scientific">Hevea brasiliensis</name>
    <name type="common">Para rubber tree</name>
    <name type="synonym">Siphonia brasiliensis</name>
    <dbReference type="NCBI Taxonomy" id="3981"/>
    <lineage>
        <taxon>Eukaryota</taxon>
        <taxon>Viridiplantae</taxon>
        <taxon>Streptophyta</taxon>
        <taxon>Embryophyta</taxon>
        <taxon>Tracheophyta</taxon>
        <taxon>Spermatophyta</taxon>
        <taxon>Magnoliopsida</taxon>
        <taxon>eudicotyledons</taxon>
        <taxon>Gunneridae</taxon>
        <taxon>Pentapetalae</taxon>
        <taxon>rosids</taxon>
        <taxon>fabids</taxon>
        <taxon>Malpighiales</taxon>
        <taxon>Euphorbiaceae</taxon>
        <taxon>Crotonoideae</taxon>
        <taxon>Micrandreae</taxon>
        <taxon>Hevea</taxon>
    </lineage>
</organism>
<dbReference type="EMBL" id="JAAGAX010000013">
    <property type="protein sequence ID" value="KAF2293719.1"/>
    <property type="molecule type" value="Genomic_DNA"/>
</dbReference>
<evidence type="ECO:0000313" key="1">
    <source>
        <dbReference type="EMBL" id="KAF2293719.1"/>
    </source>
</evidence>
<proteinExistence type="predicted"/>
<gene>
    <name evidence="1" type="ORF">GH714_004315</name>
</gene>
<evidence type="ECO:0000313" key="2">
    <source>
        <dbReference type="Proteomes" id="UP000467840"/>
    </source>
</evidence>
<reference evidence="1 2" key="1">
    <citation type="journal article" date="2020" name="Mol. Plant">
        <title>The Chromosome-Based Rubber Tree Genome Provides New Insights into Spurge Genome Evolution and Rubber Biosynthesis.</title>
        <authorList>
            <person name="Liu J."/>
            <person name="Shi C."/>
            <person name="Shi C.C."/>
            <person name="Li W."/>
            <person name="Zhang Q.J."/>
            <person name="Zhang Y."/>
            <person name="Li K."/>
            <person name="Lu H.F."/>
            <person name="Shi C."/>
            <person name="Zhu S.T."/>
            <person name="Xiao Z.Y."/>
            <person name="Nan H."/>
            <person name="Yue Y."/>
            <person name="Zhu X.G."/>
            <person name="Wu Y."/>
            <person name="Hong X.N."/>
            <person name="Fan G.Y."/>
            <person name="Tong Y."/>
            <person name="Zhang D."/>
            <person name="Mao C.L."/>
            <person name="Liu Y.L."/>
            <person name="Hao S.J."/>
            <person name="Liu W.Q."/>
            <person name="Lv M.Q."/>
            <person name="Zhang H.B."/>
            <person name="Liu Y."/>
            <person name="Hu-Tang G.R."/>
            <person name="Wang J.P."/>
            <person name="Wang J.H."/>
            <person name="Sun Y.H."/>
            <person name="Ni S.B."/>
            <person name="Chen W.B."/>
            <person name="Zhang X.C."/>
            <person name="Jiao Y.N."/>
            <person name="Eichler E.E."/>
            <person name="Li G.H."/>
            <person name="Liu X."/>
            <person name="Gao L.Z."/>
        </authorList>
    </citation>
    <scope>NUCLEOTIDE SEQUENCE [LARGE SCALE GENOMIC DNA]</scope>
    <source>
        <strain evidence="2">cv. GT1</strain>
        <tissue evidence="1">Leaf</tissue>
    </source>
</reference>